<dbReference type="InterPro" id="IPR015919">
    <property type="entry name" value="Cadherin-like_sf"/>
</dbReference>
<evidence type="ECO:0000313" key="3">
    <source>
        <dbReference type="Proteomes" id="UP001596203"/>
    </source>
</evidence>
<proteinExistence type="predicted"/>
<dbReference type="Proteomes" id="UP001596203">
    <property type="component" value="Unassembled WGS sequence"/>
</dbReference>
<dbReference type="Gene3D" id="1.50.10.100">
    <property type="entry name" value="Chondroitin AC/alginate lyase"/>
    <property type="match status" value="1"/>
</dbReference>
<comment type="caution">
    <text evidence="2">The sequence shown here is derived from an EMBL/GenBank/DDBJ whole genome shotgun (WGS) entry which is preliminary data.</text>
</comment>
<organism evidence="2 3">
    <name type="scientific">Plantactinospora solaniradicis</name>
    <dbReference type="NCBI Taxonomy" id="1723736"/>
    <lineage>
        <taxon>Bacteria</taxon>
        <taxon>Bacillati</taxon>
        <taxon>Actinomycetota</taxon>
        <taxon>Actinomycetes</taxon>
        <taxon>Micromonosporales</taxon>
        <taxon>Micromonosporaceae</taxon>
        <taxon>Plantactinospora</taxon>
    </lineage>
</organism>
<keyword evidence="3" id="KW-1185">Reference proteome</keyword>
<dbReference type="SUPFAM" id="SSF48230">
    <property type="entry name" value="Chondroitin AC/alginate lyase"/>
    <property type="match status" value="1"/>
</dbReference>
<dbReference type="InterPro" id="IPR013783">
    <property type="entry name" value="Ig-like_fold"/>
</dbReference>
<name>A0ABW1KN54_9ACTN</name>
<dbReference type="EMBL" id="JBHSPR010000069">
    <property type="protein sequence ID" value="MFC6022880.1"/>
    <property type="molecule type" value="Genomic_DNA"/>
</dbReference>
<dbReference type="RefSeq" id="WP_377432742.1">
    <property type="nucleotide sequence ID" value="NZ_JBHSPR010000069.1"/>
</dbReference>
<feature type="chain" id="PRO_5046125032" evidence="1">
    <location>
        <begin position="20"/>
        <end position="899"/>
    </location>
</feature>
<accession>A0ABW1KN54</accession>
<reference evidence="3" key="1">
    <citation type="journal article" date="2019" name="Int. J. Syst. Evol. Microbiol.">
        <title>The Global Catalogue of Microorganisms (GCM) 10K type strain sequencing project: providing services to taxonomists for standard genome sequencing and annotation.</title>
        <authorList>
            <consortium name="The Broad Institute Genomics Platform"/>
            <consortium name="The Broad Institute Genome Sequencing Center for Infectious Disease"/>
            <person name="Wu L."/>
            <person name="Ma J."/>
        </authorList>
    </citation>
    <scope>NUCLEOTIDE SEQUENCE [LARGE SCALE GENOMIC DNA]</scope>
    <source>
        <strain evidence="3">ZS-35-S2</strain>
    </source>
</reference>
<dbReference type="Gene3D" id="2.60.120.260">
    <property type="entry name" value="Galactose-binding domain-like"/>
    <property type="match status" value="1"/>
</dbReference>
<protein>
    <submittedName>
        <fullName evidence="2">Discoidin domain-containing protein</fullName>
    </submittedName>
</protein>
<feature type="signal peptide" evidence="1">
    <location>
        <begin position="1"/>
        <end position="19"/>
    </location>
</feature>
<dbReference type="InterPro" id="IPR008929">
    <property type="entry name" value="Chondroitin_lyas"/>
</dbReference>
<evidence type="ECO:0000256" key="1">
    <source>
        <dbReference type="SAM" id="SignalP"/>
    </source>
</evidence>
<dbReference type="Gene3D" id="2.60.40.10">
    <property type="entry name" value="Immunoglobulins"/>
    <property type="match status" value="1"/>
</dbReference>
<dbReference type="SUPFAM" id="SSF49785">
    <property type="entry name" value="Galactose-binding domain-like"/>
    <property type="match status" value="1"/>
</dbReference>
<keyword evidence="1" id="KW-0732">Signal</keyword>
<evidence type="ECO:0000313" key="2">
    <source>
        <dbReference type="EMBL" id="MFC6022880.1"/>
    </source>
</evidence>
<dbReference type="Pfam" id="PF05345">
    <property type="entry name" value="He_PIG"/>
    <property type="match status" value="1"/>
</dbReference>
<sequence>MLIVVATLLTAPTPRATFAAVANDTFPTVTLNRVTSSAGFVHPGIGVSADRLLLARRQVLLGVEPWASYYSAMVATKYASTTFTSANLGSEVDRPGADAFASQAVQSKLIDDAFRAYTQAILYVITGNPVYRENTMRLLRIWSHMDPAKYAYYADAHIHSGVPLLRILAAAELMRYSSVNPGASGYNTAWQDADATNLTVNLVEPMTATFLFSNSRFMNQHLYGLTGALAGAIFTNNMPRYRQRVEWFSVNASNPDTYANGALTSVIRRIDAKDPLNPYGYTFIQNQEMGRDQAHAWDDIAKLSEIARLLTIQKTRLDPHRGTVSTRREAVSPYRFANDRLLAGADAFYAYMMGKTVPWIDTSNHAGVISEAYRGRVFAPIDELYEIYRYDLGVDVDRRAPNVARIARQADGPVFYWGTGEYNFWNSNPDYNIDYWLSMPPAVAGRDRPIQTDALVQAEHRSIAIAQQWDVRQEGDRAFVRMHGGDRGTTIAIRTLMYQDRRGYSPVGLLLRTNGKATMQIRKNQRLAPYHTLNIPDTRGHWRYVVYDMDLGLVPGTLAGDNLAYFTLQAPARTSVDIDSLNLQAETQLSPPTFPQGQQATLIAVAGAPLTRSLAATDSAGDPLGYTTDSLPQDATFSPSSGALDWSPTTRHVGIHTFLVSADDGTVVTPLEVTVKVVATRSDAIVAAIGGYRPDQAYVSATLEALSAQRAAAEQAATTADDSTFASRIVALQEAVAQLQPLNPQLPDRTLDYRGLVSSPTLASYAIDNMADEDFNSTSGDLRAPFVLDFGEGFRVQADAFGLQARWNFANRSEGANIYGSDDGQTWTLLSSRETTNTTEAGFAMETIPVREEVRGRNFRLLKVQVDRPGIPTDPAYPGISSFSELRIDGKRIQITPAG</sequence>
<dbReference type="InterPro" id="IPR008979">
    <property type="entry name" value="Galactose-bd-like_sf"/>
</dbReference>
<gene>
    <name evidence="2" type="ORF">ACFP2T_42840</name>
</gene>
<dbReference type="SUPFAM" id="SSF49313">
    <property type="entry name" value="Cadherin-like"/>
    <property type="match status" value="1"/>
</dbReference>